<name>A0A5C5WQC4_9BACT</name>
<dbReference type="EC" id="6.2.1.30" evidence="1"/>
<evidence type="ECO:0000313" key="1">
    <source>
        <dbReference type="EMBL" id="TWT52650.1"/>
    </source>
</evidence>
<dbReference type="SUPFAM" id="SSF56801">
    <property type="entry name" value="Acetyl-CoA synthetase-like"/>
    <property type="match status" value="1"/>
</dbReference>
<dbReference type="AlphaFoldDB" id="A0A5C5WQC4"/>
<sequence length="457" mass="51911">MTLSQLKHRLVHPKAVAFDKQLSAVDGWSKDRLADYNWQQRKALVKHCATTVPFYQRAFRDVGFEAGDLKSPDDFELLPIVEKTHLREQFDEFISSKFAGRKMPEATTGGTTGEPLRVYCDPDVAMSAISWRMLRWWGVDPTMNAGYVYRAIPKGLRKKLIDLAIWPTRRAYLSALDMTDENMRQFASALKRTRARYVIGYVGALQAFARYVAAKDIKFPDLKVIWTTSAPLPEPVRQDLFESFGCPVYTQYGSCEFYFLAAECDQQSGLHIASDVRHVEIVGSLTEPLEASTKMDQMGDIVATDLTNYAFPLLRYRLGDRGRLLNRSCPCGRPYPLMDYVRGRTSDNIQMSDGTQIPGEFWTTIFDDFVDQISAFQVYQAKDGSVTVRYETKDPARSTAATIETVRQRLEDKIQNRVKLIFSHEKVDGHTGGKTQYVFSELTGPQRLPASSNVESY</sequence>
<comment type="caution">
    <text evidence="1">The sequence shown here is derived from an EMBL/GenBank/DDBJ whole genome shotgun (WGS) entry which is preliminary data.</text>
</comment>
<dbReference type="InterPro" id="IPR053158">
    <property type="entry name" value="CapK_Type1_Caps_Biosynth"/>
</dbReference>
<dbReference type="Gene3D" id="3.40.50.12780">
    <property type="entry name" value="N-terminal domain of ligase-like"/>
    <property type="match status" value="1"/>
</dbReference>
<dbReference type="GO" id="GO:0047475">
    <property type="term" value="F:phenylacetate-CoA ligase activity"/>
    <property type="evidence" value="ECO:0007669"/>
    <property type="project" value="UniProtKB-EC"/>
</dbReference>
<dbReference type="OrthoDB" id="580775at2"/>
<organism evidence="1 2">
    <name type="scientific">Rubripirellula amarantea</name>
    <dbReference type="NCBI Taxonomy" id="2527999"/>
    <lineage>
        <taxon>Bacteria</taxon>
        <taxon>Pseudomonadati</taxon>
        <taxon>Planctomycetota</taxon>
        <taxon>Planctomycetia</taxon>
        <taxon>Pirellulales</taxon>
        <taxon>Pirellulaceae</taxon>
        <taxon>Rubripirellula</taxon>
    </lineage>
</organism>
<dbReference type="Proteomes" id="UP000316598">
    <property type="component" value="Unassembled WGS sequence"/>
</dbReference>
<accession>A0A5C5WQC4</accession>
<keyword evidence="1" id="KW-0436">Ligase</keyword>
<gene>
    <name evidence="1" type="ORF">Pla22_02760</name>
</gene>
<evidence type="ECO:0000313" key="2">
    <source>
        <dbReference type="Proteomes" id="UP000316598"/>
    </source>
</evidence>
<dbReference type="InterPro" id="IPR042099">
    <property type="entry name" value="ANL_N_sf"/>
</dbReference>
<dbReference type="PANTHER" id="PTHR36932">
    <property type="entry name" value="CAPSULAR POLYSACCHARIDE BIOSYNTHESIS PROTEIN"/>
    <property type="match status" value="1"/>
</dbReference>
<protein>
    <submittedName>
        <fullName evidence="1">Phenylacetate-coenzyme A ligase</fullName>
        <ecNumber evidence="1">6.2.1.30</ecNumber>
    </submittedName>
</protein>
<dbReference type="PANTHER" id="PTHR36932:SF1">
    <property type="entry name" value="CAPSULAR POLYSACCHARIDE BIOSYNTHESIS PROTEIN"/>
    <property type="match status" value="1"/>
</dbReference>
<proteinExistence type="predicted"/>
<dbReference type="EMBL" id="SJPI01000001">
    <property type="protein sequence ID" value="TWT52650.1"/>
    <property type="molecule type" value="Genomic_DNA"/>
</dbReference>
<keyword evidence="2" id="KW-1185">Reference proteome</keyword>
<reference evidence="1 2" key="1">
    <citation type="submission" date="2019-02" db="EMBL/GenBank/DDBJ databases">
        <title>Deep-cultivation of Planctomycetes and their phenomic and genomic characterization uncovers novel biology.</title>
        <authorList>
            <person name="Wiegand S."/>
            <person name="Jogler M."/>
            <person name="Boedeker C."/>
            <person name="Pinto D."/>
            <person name="Vollmers J."/>
            <person name="Rivas-Marin E."/>
            <person name="Kohn T."/>
            <person name="Peeters S.H."/>
            <person name="Heuer A."/>
            <person name="Rast P."/>
            <person name="Oberbeckmann S."/>
            <person name="Bunk B."/>
            <person name="Jeske O."/>
            <person name="Meyerdierks A."/>
            <person name="Storesund J.E."/>
            <person name="Kallscheuer N."/>
            <person name="Luecker S."/>
            <person name="Lage O.M."/>
            <person name="Pohl T."/>
            <person name="Merkel B.J."/>
            <person name="Hornburger P."/>
            <person name="Mueller R.-W."/>
            <person name="Bruemmer F."/>
            <person name="Labrenz M."/>
            <person name="Spormann A.M."/>
            <person name="Op Den Camp H."/>
            <person name="Overmann J."/>
            <person name="Amann R."/>
            <person name="Jetten M.S.M."/>
            <person name="Mascher T."/>
            <person name="Medema M.H."/>
            <person name="Devos D.P."/>
            <person name="Kaster A.-K."/>
            <person name="Ovreas L."/>
            <person name="Rohde M."/>
            <person name="Galperin M.Y."/>
            <person name="Jogler C."/>
        </authorList>
    </citation>
    <scope>NUCLEOTIDE SEQUENCE [LARGE SCALE GENOMIC DNA]</scope>
    <source>
        <strain evidence="1 2">Pla22</strain>
    </source>
</reference>
<dbReference type="RefSeq" id="WP_146512986.1">
    <property type="nucleotide sequence ID" value="NZ_SJPI01000001.1"/>
</dbReference>